<proteinExistence type="inferred from homology"/>
<dbReference type="PANTHER" id="PTHR13420">
    <property type="entry name" value="UPF0235 PROTEIN C15ORF40"/>
    <property type="match status" value="1"/>
</dbReference>
<dbReference type="SMART" id="SM01152">
    <property type="entry name" value="DUF167"/>
    <property type="match status" value="1"/>
</dbReference>
<dbReference type="EMBL" id="AP014854">
    <property type="protein sequence ID" value="BAR99278.1"/>
    <property type="molecule type" value="Genomic_DNA"/>
</dbReference>
<dbReference type="RefSeq" id="WP_082417191.1">
    <property type="nucleotide sequence ID" value="NZ_AP014854.2"/>
</dbReference>
<dbReference type="InterPro" id="IPR003746">
    <property type="entry name" value="DUF167"/>
</dbReference>
<dbReference type="GO" id="GO:0005737">
    <property type="term" value="C:cytoplasm"/>
    <property type="evidence" value="ECO:0007669"/>
    <property type="project" value="TreeGrafter"/>
</dbReference>
<dbReference type="HAMAP" id="MF_00634">
    <property type="entry name" value="UPF0235"/>
    <property type="match status" value="1"/>
</dbReference>
<name>A0A182D1P5_BLAVI</name>
<comment type="similarity">
    <text evidence="1 2">Belongs to the UPF0235 family.</text>
</comment>
<dbReference type="AlphaFoldDB" id="A0A182D1P5"/>
<dbReference type="NCBIfam" id="NF002348">
    <property type="entry name" value="PRK01310.1"/>
    <property type="match status" value="1"/>
</dbReference>
<organism evidence="3">
    <name type="scientific">Blastochloris viridis</name>
    <name type="common">Rhodopseudomonas viridis</name>
    <dbReference type="NCBI Taxonomy" id="1079"/>
    <lineage>
        <taxon>Bacteria</taxon>
        <taxon>Pseudomonadati</taxon>
        <taxon>Pseudomonadota</taxon>
        <taxon>Alphaproteobacteria</taxon>
        <taxon>Hyphomicrobiales</taxon>
        <taxon>Blastochloridaceae</taxon>
        <taxon>Blastochloris</taxon>
    </lineage>
</organism>
<dbReference type="KEGG" id="bvr:BVIR_2992"/>
<reference evidence="3" key="1">
    <citation type="journal article" date="2015" name="Genome Announc.">
        <title>Complete Genome Sequence of the Bacteriochlorophyll b-Producing Photosynthetic Bacterium Blastochloris viridis.</title>
        <authorList>
            <person name="Tsukatani Y."/>
            <person name="Hirose Y."/>
            <person name="Harada J."/>
            <person name="Misawa N."/>
            <person name="Mori K."/>
            <person name="Inoue K."/>
            <person name="Tamiaki H."/>
        </authorList>
    </citation>
    <scope>NUCLEOTIDE SEQUENCE [LARGE SCALE GENOMIC DNA]</scope>
    <source>
        <strain evidence="3">DSM 133</strain>
    </source>
</reference>
<gene>
    <name evidence="3" type="ORF">BV133_1685</name>
</gene>
<accession>A0A182D1P5</accession>
<evidence type="ECO:0000256" key="2">
    <source>
        <dbReference type="HAMAP-Rule" id="MF_00634"/>
    </source>
</evidence>
<dbReference type="Gene3D" id="3.30.1200.10">
    <property type="entry name" value="YggU-like"/>
    <property type="match status" value="1"/>
</dbReference>
<sequence>MAGDPAWRPIGGGLAIAVRLTPRGGRDALDGVAELSDGRRVVAARVRAVPESGAANAALVALVAAALKVPKRDVELVAGATSRVKTLHVAGDPAALAEMLRKATETA</sequence>
<dbReference type="SUPFAM" id="SSF69786">
    <property type="entry name" value="YggU-like"/>
    <property type="match status" value="1"/>
</dbReference>
<dbReference type="PANTHER" id="PTHR13420:SF7">
    <property type="entry name" value="UPF0235 PROTEIN C15ORF40"/>
    <property type="match status" value="1"/>
</dbReference>
<dbReference type="Pfam" id="PF02594">
    <property type="entry name" value="DUF167"/>
    <property type="match status" value="1"/>
</dbReference>
<dbReference type="OrthoDB" id="9801972at2"/>
<dbReference type="InterPro" id="IPR036591">
    <property type="entry name" value="YggU-like_sf"/>
</dbReference>
<dbReference type="NCBIfam" id="TIGR00251">
    <property type="entry name" value="DUF167 family protein"/>
    <property type="match status" value="1"/>
</dbReference>
<evidence type="ECO:0000313" key="3">
    <source>
        <dbReference type="EMBL" id="BAR99278.1"/>
    </source>
</evidence>
<protein>
    <recommendedName>
        <fullName evidence="2">UPF0235 protein BV133_1685</fullName>
    </recommendedName>
</protein>
<evidence type="ECO:0000256" key="1">
    <source>
        <dbReference type="ARBA" id="ARBA00010364"/>
    </source>
</evidence>